<dbReference type="Proteomes" id="UP000226384">
    <property type="component" value="Segment"/>
</dbReference>
<dbReference type="KEGG" id="vg:30308083"/>
<name>A0A1D8KTC4_9CAUD</name>
<dbReference type="EMBL" id="KU686212">
    <property type="protein sequence ID" value="AOV61953.1"/>
    <property type="molecule type" value="Genomic_DNA"/>
</dbReference>
<keyword evidence="3" id="KW-1185">Reference proteome</keyword>
<evidence type="ECO:0000313" key="3">
    <source>
        <dbReference type="Proteomes" id="UP000203902"/>
    </source>
</evidence>
<reference evidence="3 4" key="1">
    <citation type="journal article" date="2016" name="Virology">
        <title>The genomic content and context of auxiliary metabolic genes in marine cyanomyoviruses.</title>
        <authorList>
            <person name="Crummett L.T."/>
            <person name="Puxty R.J."/>
            <person name="Weihe C."/>
            <person name="Marston M.F."/>
            <person name="Martiny J.B."/>
        </authorList>
    </citation>
    <scope>NUCLEOTIDE SEQUENCE [LARGE SCALE GENOMIC DNA]</scope>
    <source>
        <strain evidence="1">0910CC49</strain>
        <strain evidence="2">0910SB42</strain>
    </source>
</reference>
<sequence>MGEYTMDQCSQAETQPTEVNNTIIMENQPLDQYWTTPYGDFAIRKTRFGVFTSYDRELVQLVTGGTYEAVFKMTPSHLQWAREGYIVPEGQEVGTYSSSVGVKL</sequence>
<dbReference type="RefSeq" id="YP_009322962.1">
    <property type="nucleotide sequence ID" value="NC_031927.1"/>
</dbReference>
<proteinExistence type="predicted"/>
<gene>
    <name evidence="1" type="ORF">C490910_029</name>
    <name evidence="2" type="ORF">S420910_029</name>
</gene>
<accession>A0A1D8KTC4</accession>
<dbReference type="Proteomes" id="UP000203902">
    <property type="component" value="Segment"/>
</dbReference>
<evidence type="ECO:0000313" key="1">
    <source>
        <dbReference type="EMBL" id="AOV61953.1"/>
    </source>
</evidence>
<organism evidence="1 3">
    <name type="scientific">Synechococcus phage S-CAM7</name>
    <dbReference type="NCBI Taxonomy" id="1883368"/>
    <lineage>
        <taxon>Viruses</taxon>
        <taxon>Duplodnaviria</taxon>
        <taxon>Heunggongvirae</taxon>
        <taxon>Uroviricota</taxon>
        <taxon>Caudoviricetes</taxon>
        <taxon>Pantevenvirales</taxon>
        <taxon>Kyanoviridae</taxon>
        <taxon>Mazuvirus</taxon>
        <taxon>Mazuvirus scam7</taxon>
    </lineage>
</organism>
<evidence type="ECO:0000313" key="2">
    <source>
        <dbReference type="EMBL" id="AOV62219.1"/>
    </source>
</evidence>
<dbReference type="GeneID" id="30308083"/>
<dbReference type="EMBL" id="KU686213">
    <property type="protein sequence ID" value="AOV62219.1"/>
    <property type="molecule type" value="Genomic_DNA"/>
</dbReference>
<evidence type="ECO:0000313" key="4">
    <source>
        <dbReference type="Proteomes" id="UP000226384"/>
    </source>
</evidence>
<dbReference type="OrthoDB" id="24570at10239"/>
<protein>
    <submittedName>
        <fullName evidence="1">Uncharacterized protein</fullName>
    </submittedName>
</protein>
<dbReference type="InterPro" id="IPR055891">
    <property type="entry name" value="DUF7468"/>
</dbReference>
<dbReference type="Pfam" id="PF24272">
    <property type="entry name" value="DUF7468"/>
    <property type="match status" value="1"/>
</dbReference>